<dbReference type="SMART" id="SM00343">
    <property type="entry name" value="ZnF_C2HC"/>
    <property type="match status" value="2"/>
</dbReference>
<keyword evidence="5" id="KW-0460">Magnesium</keyword>
<reference evidence="10" key="1">
    <citation type="submission" date="2025-08" db="UniProtKB">
        <authorList>
            <consortium name="RefSeq"/>
        </authorList>
    </citation>
    <scope>IDENTIFICATION</scope>
</reference>
<organism evidence="9 10">
    <name type="scientific">Priapulus caudatus</name>
    <name type="common">Priapulid worm</name>
    <dbReference type="NCBI Taxonomy" id="37621"/>
    <lineage>
        <taxon>Eukaryota</taxon>
        <taxon>Metazoa</taxon>
        <taxon>Ecdysozoa</taxon>
        <taxon>Scalidophora</taxon>
        <taxon>Priapulida</taxon>
        <taxon>Priapulimorpha</taxon>
        <taxon>Priapulimorphida</taxon>
        <taxon>Priapulidae</taxon>
        <taxon>Priapulus</taxon>
    </lineage>
</organism>
<gene>
    <name evidence="10" type="primary">LOC106807054</name>
</gene>
<proteinExistence type="predicted"/>
<dbReference type="PROSITE" id="PS50158">
    <property type="entry name" value="ZF_CCHC"/>
    <property type="match status" value="2"/>
</dbReference>
<feature type="compositionally biased region" description="Basic and acidic residues" evidence="7">
    <location>
        <begin position="963"/>
        <end position="975"/>
    </location>
</feature>
<dbReference type="SUPFAM" id="SSF81631">
    <property type="entry name" value="PAP/OAS1 substrate-binding domain"/>
    <property type="match status" value="1"/>
</dbReference>
<feature type="compositionally biased region" description="Polar residues" evidence="7">
    <location>
        <begin position="1010"/>
        <end position="1025"/>
    </location>
</feature>
<evidence type="ECO:0000256" key="5">
    <source>
        <dbReference type="ARBA" id="ARBA00022842"/>
    </source>
</evidence>
<dbReference type="Gene3D" id="1.10.1410.10">
    <property type="match status" value="2"/>
</dbReference>
<dbReference type="RefSeq" id="XP_014664767.1">
    <property type="nucleotide sequence ID" value="XM_014809281.1"/>
</dbReference>
<dbReference type="InterPro" id="IPR054708">
    <property type="entry name" value="MTPAP-like_central"/>
</dbReference>
<evidence type="ECO:0000313" key="10">
    <source>
        <dbReference type="RefSeq" id="XP_014664767.1"/>
    </source>
</evidence>
<dbReference type="Proteomes" id="UP000695022">
    <property type="component" value="Unplaced"/>
</dbReference>
<feature type="domain" description="CCHC-type" evidence="8">
    <location>
        <begin position="387"/>
        <end position="402"/>
    </location>
</feature>
<dbReference type="Pfam" id="PF00098">
    <property type="entry name" value="zf-CCHC"/>
    <property type="match status" value="1"/>
</dbReference>
<dbReference type="PANTHER" id="PTHR12271:SF66">
    <property type="entry name" value="TERMINAL URIDYLYLTRANSFERASE TAILOR"/>
    <property type="match status" value="1"/>
</dbReference>
<feature type="region of interest" description="Disordered" evidence="7">
    <location>
        <begin position="654"/>
        <end position="708"/>
    </location>
</feature>
<feature type="compositionally biased region" description="Polar residues" evidence="7">
    <location>
        <begin position="1036"/>
        <end position="1089"/>
    </location>
</feature>
<dbReference type="SUPFAM" id="SSF57756">
    <property type="entry name" value="Retrovirus zinc finger-like domains"/>
    <property type="match status" value="1"/>
</dbReference>
<evidence type="ECO:0000256" key="3">
    <source>
        <dbReference type="ARBA" id="ARBA00022679"/>
    </source>
</evidence>
<feature type="compositionally biased region" description="Basic and acidic residues" evidence="7">
    <location>
        <begin position="1128"/>
        <end position="1152"/>
    </location>
</feature>
<evidence type="ECO:0000256" key="1">
    <source>
        <dbReference type="ARBA" id="ARBA00001936"/>
    </source>
</evidence>
<dbReference type="InterPro" id="IPR036875">
    <property type="entry name" value="Znf_CCHC_sf"/>
</dbReference>
<comment type="cofactor">
    <cofactor evidence="1">
        <name>Mn(2+)</name>
        <dbReference type="ChEBI" id="CHEBI:29035"/>
    </cofactor>
</comment>
<name>A0ABM1DXU6_PRICU</name>
<keyword evidence="6" id="KW-0862">Zinc</keyword>
<evidence type="ECO:0000256" key="7">
    <source>
        <dbReference type="SAM" id="MobiDB-lite"/>
    </source>
</evidence>
<dbReference type="InterPro" id="IPR002058">
    <property type="entry name" value="PAP_assoc"/>
</dbReference>
<feature type="compositionally biased region" description="Basic and acidic residues" evidence="7">
    <location>
        <begin position="778"/>
        <end position="788"/>
    </location>
</feature>
<keyword evidence="6" id="KW-0863">Zinc-finger</keyword>
<evidence type="ECO:0000313" key="9">
    <source>
        <dbReference type="Proteomes" id="UP000695022"/>
    </source>
</evidence>
<dbReference type="InterPro" id="IPR001878">
    <property type="entry name" value="Znf_CCHC"/>
</dbReference>
<feature type="compositionally biased region" description="Low complexity" evidence="7">
    <location>
        <begin position="687"/>
        <end position="704"/>
    </location>
</feature>
<keyword evidence="3" id="KW-0808">Transferase</keyword>
<dbReference type="SUPFAM" id="SSF81301">
    <property type="entry name" value="Nucleotidyltransferase"/>
    <property type="match status" value="1"/>
</dbReference>
<evidence type="ECO:0000259" key="8">
    <source>
        <dbReference type="PROSITE" id="PS50158"/>
    </source>
</evidence>
<sequence>MLAAASDLVDESTISHYFNSRARLSRLNAGRESATAQLILAAFVLLQREAASNPRCPTIKSLLASHVLAKRDGGEMAATTLRRHLLSSRFYVDVSGGAQPKLDSAEVEALVSLHMRQVVEETCAADGRVTVITSLKPEAANSLGGEERIGYRNGDQLEVKLAMQSYYKCHSYFESFCSCLTGERLHVPAKLLVHLIDYLVVFWKRVNLDDFAAAFTSFNGELMLKKNESCLLRLNELLLYALAALKADQQACVAHGLLPMLSSLVGVSKSDAEATTSTLADYLADWCPRAAAAGWCDNDENSCDLNALLEAHDAWRRLLKVAPASPSTSFADLVEKRCLSDADAVVKGSSSGTPYSDQLVQDLKESDLQFTFGVDELTNGEAPELICSFCQKSGHLNNDCPDEIIPELLPLPPMKTGYLKMLDSICYAILDQYAPDTAELQERSRVLFETQTFVRKGFPDAELCLFGSSVNGFGFRGSDLDICMTFQNSSGEGLNQADIIENLAKHLKSCKGLYNVCAISTAKVPIVKFKHRRSQWEGDISLYNLLAQNNTSLLSTYAEIDDRVRILGYVMKVFAKHFGLIKDPYTRGNLGWALSAPKLWDYIYDRLRGAYKYFGVPQTVEGPLFTCIKNSESILLLDLRAELQAQQVEVTKGKKLAETDSIKSPKTESRTKSEEGAAVRDGRKLADAAPAARNDAAPRTDATTSRSLPVAVATPQLLDDPAIVASGRLAQLPTPQSERAAAPGEEPAQSSDVFEKLFVMMRESATEAFSETTAAGEVSRRPDASGIDPDHKVWPHLNKNKQTCGELWLGMLRFYTERFNFNEQVVSIRQLQPLMHFEKMWNFKTLAIEDPFNLSHNLGQGLQRKMNTYILKALIRARMHFSTPVNMYCMTVYKLCDYLLDANQLTDAEPPNDRGCRLCGKIGHLVKDCPNTIRARRKDAVERQQLIREREQKERQEAGYGRESTREKDMSEHLQRPYSQPVAIPGSWNKQVQQGNVPHISPAYHPPSPNSRSQASVVNSPTSRGHGNDSRHYGNSPATRSHGNESRQYATSPSSHAPGTDSRQYGSSPATRSHGNESRQYATSPSSHAPGTDSKASGMLSTRPVMVTKAGSMPLLRRATRLAPTAGSRRDARPHAAQRRQHEDYTDVHAGHLEPASVQAGQP</sequence>
<feature type="region of interest" description="Disordered" evidence="7">
    <location>
        <begin position="944"/>
        <end position="1163"/>
    </location>
</feature>
<dbReference type="Pfam" id="PF03828">
    <property type="entry name" value="PAP_assoc"/>
    <property type="match status" value="1"/>
</dbReference>
<dbReference type="InterPro" id="IPR043519">
    <property type="entry name" value="NT_sf"/>
</dbReference>
<feature type="compositionally biased region" description="Basic and acidic residues" evidence="7">
    <location>
        <begin position="654"/>
        <end position="686"/>
    </location>
</feature>
<feature type="domain" description="CCHC-type" evidence="8">
    <location>
        <begin position="916"/>
        <end position="931"/>
    </location>
</feature>
<keyword evidence="4" id="KW-0479">Metal-binding</keyword>
<dbReference type="GeneID" id="106807054"/>
<accession>A0ABM1DXU6</accession>
<comment type="cofactor">
    <cofactor evidence="2">
        <name>Mg(2+)</name>
        <dbReference type="ChEBI" id="CHEBI:18420"/>
    </cofactor>
</comment>
<protein>
    <submittedName>
        <fullName evidence="10">Uncharacterized protein LOC106807054</fullName>
    </submittedName>
</protein>
<dbReference type="Pfam" id="PF22600">
    <property type="entry name" value="MTPAP-like_central"/>
    <property type="match status" value="1"/>
</dbReference>
<feature type="region of interest" description="Disordered" evidence="7">
    <location>
        <begin position="769"/>
        <end position="788"/>
    </location>
</feature>
<evidence type="ECO:0000256" key="6">
    <source>
        <dbReference type="PROSITE-ProRule" id="PRU00047"/>
    </source>
</evidence>
<evidence type="ECO:0000256" key="2">
    <source>
        <dbReference type="ARBA" id="ARBA00001946"/>
    </source>
</evidence>
<dbReference type="Gene3D" id="3.30.460.10">
    <property type="entry name" value="Beta Polymerase, domain 2"/>
    <property type="match status" value="1"/>
</dbReference>
<feature type="compositionally biased region" description="Basic and acidic residues" evidence="7">
    <location>
        <begin position="944"/>
        <end position="957"/>
    </location>
</feature>
<dbReference type="CDD" id="cd05402">
    <property type="entry name" value="NT_PAP_TUTase"/>
    <property type="match status" value="1"/>
</dbReference>
<keyword evidence="9" id="KW-1185">Reference proteome</keyword>
<evidence type="ECO:0000256" key="4">
    <source>
        <dbReference type="ARBA" id="ARBA00022723"/>
    </source>
</evidence>
<dbReference type="PANTHER" id="PTHR12271">
    <property type="entry name" value="POLY A POLYMERASE CID PAP -RELATED"/>
    <property type="match status" value="1"/>
</dbReference>